<dbReference type="Gene3D" id="3.40.640.10">
    <property type="entry name" value="Type I PLP-dependent aspartate aminotransferase-like (Major domain)"/>
    <property type="match status" value="1"/>
</dbReference>
<dbReference type="InterPro" id="IPR050596">
    <property type="entry name" value="AspAT/PAT-like"/>
</dbReference>
<dbReference type="PANTHER" id="PTHR46383:SF2">
    <property type="entry name" value="AMINOTRANSFERASE"/>
    <property type="match status" value="1"/>
</dbReference>
<dbReference type="GO" id="GO:0004069">
    <property type="term" value="F:L-aspartate:2-oxoglutarate aminotransferase activity"/>
    <property type="evidence" value="ECO:0007669"/>
    <property type="project" value="UniProtKB-EC"/>
</dbReference>
<keyword evidence="4 6" id="KW-0808">Transferase</keyword>
<proteinExistence type="inferred from homology"/>
<comment type="similarity">
    <text evidence="2 6">Belongs to the class-I pyridoxal-phosphate-dependent aminotransferase family.</text>
</comment>
<reference evidence="8 9" key="1">
    <citation type="journal article" date="2016" name="BMC Genomics">
        <title>Combined genomic and structural analyses of a cultured magnetotactic bacterium reveals its niche adaptation to a dynamic environment.</title>
        <authorList>
            <person name="Araujo A.C."/>
            <person name="Morillo V."/>
            <person name="Cypriano J."/>
            <person name="Teixeira L.C."/>
            <person name="Leao P."/>
            <person name="Lyra S."/>
            <person name="Almeida L.G."/>
            <person name="Bazylinski D.A."/>
            <person name="Vasconcellos A.T."/>
            <person name="Abreu F."/>
            <person name="Lins U."/>
        </authorList>
    </citation>
    <scope>NUCLEOTIDE SEQUENCE [LARGE SCALE GENOMIC DNA]</scope>
    <source>
        <strain evidence="8 9">IT-1</strain>
    </source>
</reference>
<sequence length="398" mass="42541">MPWAHKLDQMQPFHVMEMLARAKALAAQGRDIVRLEVGEPDFATPQPVLEAAQRALAVDKTRYTNALGLPELRARIARWYGETYHVDLDPDRVALTPGTSGGFQLAFGLLLDPSDRIAITDPGYPCYPNMIRFQGGEPVTVAVGPEHGYHFTADLLKPHLAEGLAGALVTSPSNPTGTLIDPDAFEAVAAELDAAGAALISDEIYHGLTYGEAARTALSFSPNALVINGFSKYFAMTGWRLGWLIAPPEAMRYVEILSQNLFISAPTLSQYAALAVFDCQDELNAQAARYDLARRDLLARLPSLGFAVGPEPRGAFYVYADAREAMARLGAPDAQTLCVRLLEEAGVAITPGIDFGPSGAGDHVRFSYAGGGERVAEGLNRLAGLLGGSDSAPSDRAS</sequence>
<dbReference type="GO" id="GO:0030170">
    <property type="term" value="F:pyridoxal phosphate binding"/>
    <property type="evidence" value="ECO:0007669"/>
    <property type="project" value="InterPro"/>
</dbReference>
<comment type="cofactor">
    <cofactor evidence="1 6">
        <name>pyridoxal 5'-phosphate</name>
        <dbReference type="ChEBI" id="CHEBI:597326"/>
    </cofactor>
</comment>
<accession>A0A1Y2K182</accession>
<evidence type="ECO:0000313" key="8">
    <source>
        <dbReference type="EMBL" id="OSM01810.1"/>
    </source>
</evidence>
<dbReference type="InterPro" id="IPR004838">
    <property type="entry name" value="NHTrfase_class1_PyrdxlP-BS"/>
</dbReference>
<dbReference type="RefSeq" id="WP_198947909.1">
    <property type="nucleotide sequence ID" value="NZ_LVJN01000020.1"/>
</dbReference>
<evidence type="ECO:0000256" key="3">
    <source>
        <dbReference type="ARBA" id="ARBA00022576"/>
    </source>
</evidence>
<evidence type="ECO:0000256" key="4">
    <source>
        <dbReference type="ARBA" id="ARBA00022679"/>
    </source>
</evidence>
<dbReference type="InterPro" id="IPR015424">
    <property type="entry name" value="PyrdxlP-dep_Trfase"/>
</dbReference>
<dbReference type="PANTHER" id="PTHR46383">
    <property type="entry name" value="ASPARTATE AMINOTRANSFERASE"/>
    <property type="match status" value="1"/>
</dbReference>
<evidence type="ECO:0000256" key="5">
    <source>
        <dbReference type="ARBA" id="ARBA00022898"/>
    </source>
</evidence>
<name>A0A1Y2K182_9PROT</name>
<evidence type="ECO:0000256" key="6">
    <source>
        <dbReference type="RuleBase" id="RU000481"/>
    </source>
</evidence>
<dbReference type="Proteomes" id="UP000194003">
    <property type="component" value="Unassembled WGS sequence"/>
</dbReference>
<evidence type="ECO:0000256" key="1">
    <source>
        <dbReference type="ARBA" id="ARBA00001933"/>
    </source>
</evidence>
<feature type="domain" description="Aminotransferase class I/classII large" evidence="7">
    <location>
        <begin position="31"/>
        <end position="373"/>
    </location>
</feature>
<protein>
    <recommendedName>
        <fullName evidence="6">Aminotransferase</fullName>
        <ecNumber evidence="6">2.6.1.-</ecNumber>
    </recommendedName>
</protein>
<evidence type="ECO:0000256" key="2">
    <source>
        <dbReference type="ARBA" id="ARBA00007441"/>
    </source>
</evidence>
<dbReference type="AlphaFoldDB" id="A0A1Y2K182"/>
<evidence type="ECO:0000313" key="9">
    <source>
        <dbReference type="Proteomes" id="UP000194003"/>
    </source>
</evidence>
<dbReference type="InterPro" id="IPR015421">
    <property type="entry name" value="PyrdxlP-dep_Trfase_major"/>
</dbReference>
<keyword evidence="3 6" id="KW-0032">Aminotransferase</keyword>
<dbReference type="EC" id="2.6.1.-" evidence="6"/>
<keyword evidence="5" id="KW-0663">Pyridoxal phosphate</keyword>
<dbReference type="EMBL" id="LVJN01000020">
    <property type="protein sequence ID" value="OSM01810.1"/>
    <property type="molecule type" value="Genomic_DNA"/>
</dbReference>
<dbReference type="PROSITE" id="PS00105">
    <property type="entry name" value="AA_TRANSFER_CLASS_1"/>
    <property type="match status" value="1"/>
</dbReference>
<dbReference type="GO" id="GO:0006520">
    <property type="term" value="P:amino acid metabolic process"/>
    <property type="evidence" value="ECO:0007669"/>
    <property type="project" value="InterPro"/>
</dbReference>
<dbReference type="STRING" id="1434232.MAIT1_01849"/>
<dbReference type="SUPFAM" id="SSF53383">
    <property type="entry name" value="PLP-dependent transferases"/>
    <property type="match status" value="1"/>
</dbReference>
<dbReference type="CDD" id="cd00609">
    <property type="entry name" value="AAT_like"/>
    <property type="match status" value="1"/>
</dbReference>
<gene>
    <name evidence="8" type="ORF">MAIT1_01849</name>
</gene>
<comment type="caution">
    <text evidence="8">The sequence shown here is derived from an EMBL/GenBank/DDBJ whole genome shotgun (WGS) entry which is preliminary data.</text>
</comment>
<keyword evidence="9" id="KW-1185">Reference proteome</keyword>
<evidence type="ECO:0000259" key="7">
    <source>
        <dbReference type="Pfam" id="PF00155"/>
    </source>
</evidence>
<dbReference type="Pfam" id="PF00155">
    <property type="entry name" value="Aminotran_1_2"/>
    <property type="match status" value="1"/>
</dbReference>
<dbReference type="InterPro" id="IPR004839">
    <property type="entry name" value="Aminotransferase_I/II_large"/>
</dbReference>
<organism evidence="8 9">
    <name type="scientific">Magnetofaba australis IT-1</name>
    <dbReference type="NCBI Taxonomy" id="1434232"/>
    <lineage>
        <taxon>Bacteria</taxon>
        <taxon>Pseudomonadati</taxon>
        <taxon>Pseudomonadota</taxon>
        <taxon>Magnetococcia</taxon>
        <taxon>Magnetococcales</taxon>
        <taxon>Magnetococcaceae</taxon>
        <taxon>Magnetofaba</taxon>
    </lineage>
</organism>